<protein>
    <recommendedName>
        <fullName evidence="4">Secreted protein</fullName>
    </recommendedName>
</protein>
<evidence type="ECO:0000313" key="2">
    <source>
        <dbReference type="EMBL" id="EKS46103.1"/>
    </source>
</evidence>
<keyword evidence="3" id="KW-1185">Reference proteome</keyword>
<comment type="caution">
    <text evidence="2">The sequence shown here is derived from an EMBL/GenBank/DDBJ whole genome shotgun (WGS) entry which is preliminary data.</text>
</comment>
<dbReference type="EMBL" id="AMQK01000003">
    <property type="protein sequence ID" value="EKS46103.1"/>
    <property type="molecule type" value="Genomic_DNA"/>
</dbReference>
<reference evidence="2 3" key="1">
    <citation type="journal article" date="2013" name="Genome Announc.">
        <title>Whole Genome Sequencing and Comparative Analysis of Bartonella bacilliformis Strain INS, the Causative Agent of Carrion's Disease.</title>
        <authorList>
            <person name="Tarazona D."/>
            <person name="Padilla C."/>
            <person name="Caceres O."/>
            <person name="Montenegro J.D."/>
            <person name="Bailon H."/>
            <person name="Ventura G."/>
            <person name="Mendoza G."/>
            <person name="Anaya E."/>
            <person name="Guio H."/>
        </authorList>
    </citation>
    <scope>NUCLEOTIDE SEQUENCE [LARGE SCALE GENOMIC DNA]</scope>
    <source>
        <strain evidence="2 3">INS</strain>
    </source>
</reference>
<evidence type="ECO:0000256" key="1">
    <source>
        <dbReference type="SAM" id="MobiDB-lite"/>
    </source>
</evidence>
<name>A0ABN0IHV8_BARBA</name>
<proteinExistence type="predicted"/>
<dbReference type="Proteomes" id="UP000009359">
    <property type="component" value="Unassembled WGS sequence"/>
</dbReference>
<organism evidence="2 3">
    <name type="scientific">Bartonella bacilliformis INS</name>
    <dbReference type="NCBI Taxonomy" id="1206782"/>
    <lineage>
        <taxon>Bacteria</taxon>
        <taxon>Pseudomonadati</taxon>
        <taxon>Pseudomonadota</taxon>
        <taxon>Alphaproteobacteria</taxon>
        <taxon>Hyphomicrobiales</taxon>
        <taxon>Bartonellaceae</taxon>
        <taxon>Bartonella</taxon>
    </lineage>
</organism>
<sequence>MVGELFASAVLLLASVGAFVVKLSKESEAVQASGDSSEGVPSGVSHTADTVTAADTSSIADALTTPEVVSVADALSTAAEVFSAFV</sequence>
<evidence type="ECO:0008006" key="4">
    <source>
        <dbReference type="Google" id="ProtNLM"/>
    </source>
</evidence>
<accession>A0ABN0IHV8</accession>
<gene>
    <name evidence="2" type="ORF">BbINS_01035</name>
</gene>
<feature type="region of interest" description="Disordered" evidence="1">
    <location>
        <begin position="29"/>
        <end position="48"/>
    </location>
</feature>
<evidence type="ECO:0000313" key="3">
    <source>
        <dbReference type="Proteomes" id="UP000009359"/>
    </source>
</evidence>